<protein>
    <submittedName>
        <fullName evidence="1">Uncharacterized protein</fullName>
    </submittedName>
</protein>
<dbReference type="Proteomes" id="UP000613011">
    <property type="component" value="Unassembled WGS sequence"/>
</dbReference>
<dbReference type="EMBL" id="JAEQNA010000001">
    <property type="protein sequence ID" value="MBL0419107.1"/>
    <property type="molecule type" value="Genomic_DNA"/>
</dbReference>
<reference evidence="1" key="1">
    <citation type="submission" date="2021-01" db="EMBL/GenBank/DDBJ databases">
        <title>Ramlibacter sp. strain AW1 16S ribosomal RNA gene Genome sequencing and assembly.</title>
        <authorList>
            <person name="Kang M."/>
        </authorList>
    </citation>
    <scope>NUCLEOTIDE SEQUENCE</scope>
    <source>
        <strain evidence="1">AW1</strain>
    </source>
</reference>
<organism evidence="1 2">
    <name type="scientific">Ramlibacter aurantiacus</name>
    <dbReference type="NCBI Taxonomy" id="2801330"/>
    <lineage>
        <taxon>Bacteria</taxon>
        <taxon>Pseudomonadati</taxon>
        <taxon>Pseudomonadota</taxon>
        <taxon>Betaproteobacteria</taxon>
        <taxon>Burkholderiales</taxon>
        <taxon>Comamonadaceae</taxon>
        <taxon>Ramlibacter</taxon>
    </lineage>
</organism>
<gene>
    <name evidence="1" type="ORF">JI739_01985</name>
</gene>
<evidence type="ECO:0000313" key="2">
    <source>
        <dbReference type="Proteomes" id="UP000613011"/>
    </source>
</evidence>
<comment type="caution">
    <text evidence="1">The sequence shown here is derived from an EMBL/GenBank/DDBJ whole genome shotgun (WGS) entry which is preliminary data.</text>
</comment>
<name>A0A937D3A2_9BURK</name>
<accession>A0A937D3A2</accession>
<sequence length="486" mass="53055">MARVVHAIEQVAALPAWRAEALRAAPSIAAHSQGTRGVFFGYDFHAHGLHLGLIEINTNAGGALVNTLLARAQHACCPSIERLQPDADRAAAFEEQVVAMFRTEWRLARGEQPLRTTAIVDHEPEAQYLYPEFLLFQRLFEQHGIRALIADPSHLSMDGGALRCGGEVVDLVYNRLTDFYLEAPSSAALAQAWLQDAAVLTPHPQAHALFADKRRLVTLSDPAALERLGVPHEIREVLRGAIPRTWEVTPANADEMWSCRRDLFFKPFAGFGSRAAYRGDKLTRRVWQEIAAGGYIAQRLVPPGTRPTAAGPQAPMKFDLRQYAYQGQVQWTAARMYQGQTTNFRTPGGGFAPVYTVAPGTEGSCCAGPARDGHASFVFLLDDTGEVHPLPHPLYVALARGEATSPALAGQRFRAADWYLRMDGDQPGPLVNEWYGWVQFDADGRFDPTAGTVGPGGPAPENIDASAFPTAEERARMAQAISAKAQ</sequence>
<proteinExistence type="predicted"/>
<dbReference type="AlphaFoldDB" id="A0A937D3A2"/>
<keyword evidence="2" id="KW-1185">Reference proteome</keyword>
<evidence type="ECO:0000313" key="1">
    <source>
        <dbReference type="EMBL" id="MBL0419107.1"/>
    </source>
</evidence>